<dbReference type="UCSC" id="F11A5.3">
    <property type="organism name" value="c. elegans"/>
</dbReference>
<dbReference type="GeneID" id="184330"/>
<dbReference type="Proteomes" id="UP000001940">
    <property type="component" value="Chromosome V"/>
</dbReference>
<dbReference type="AGR" id="WB:WBGene00008671"/>
<dbReference type="SUPFAM" id="SSF52540">
    <property type="entry name" value="P-loop containing nucleoside triphosphate hydrolases"/>
    <property type="match status" value="1"/>
</dbReference>
<sequence length="201" mass="23105">MYPDHMFKYVIIGDGGVGKSNLLLRFTDELFDPIHTTTLGVEFGYKDLQIDKYKVRLRVWDTCGQENFRSIIRAYYRNALGALLVYDITCRKSFVHLEQWLSDLRQHGHPEMVIMLIGNKSDLKAVRDVTTEEGEAFAKKNGLTFMETSAKANKHVEKAFVNTAHEIYKKLKLGVIEDDDVKKKKIGIILRSRSGKEKKCC</sequence>
<keyword evidence="3" id="KW-1185">Reference proteome</keyword>
<dbReference type="InterPro" id="IPR001806">
    <property type="entry name" value="Small_GTPase"/>
</dbReference>
<dbReference type="SMART" id="SM00175">
    <property type="entry name" value="RAB"/>
    <property type="match status" value="1"/>
</dbReference>
<accession>O17788</accession>
<dbReference type="eggNOG" id="KOG0098">
    <property type="taxonomic scope" value="Eukaryota"/>
</dbReference>
<evidence type="ECO:0000313" key="4">
    <source>
        <dbReference type="WormBase" id="F11A5.3"/>
    </source>
</evidence>
<protein>
    <submittedName>
        <fullName evidence="2">Ras-related protein Rab-2A</fullName>
    </submittedName>
</protein>
<dbReference type="CTD" id="184330"/>
<dbReference type="PhylomeDB" id="O17788"/>
<reference evidence="2 3" key="1">
    <citation type="journal article" date="1998" name="Science">
        <title>Genome sequence of the nematode C. elegans: a platform for investigating biology.</title>
        <authorList>
            <consortium name="The C. elegans sequencing consortium"/>
            <person name="Sulson J.E."/>
            <person name="Waterston R."/>
        </authorList>
    </citation>
    <scope>NUCLEOTIDE SEQUENCE [LARGE SCALE GENOMIC DNA]</scope>
    <source>
        <strain evidence="2 3">Bristol N2</strain>
    </source>
</reference>
<dbReference type="GO" id="GO:0005525">
    <property type="term" value="F:GTP binding"/>
    <property type="evidence" value="ECO:0000318"/>
    <property type="project" value="GO_Central"/>
</dbReference>
<gene>
    <name evidence="2 4" type="primary">rabr-4</name>
    <name evidence="2" type="ORF">CELE_F11A5.3</name>
    <name evidence="4" type="ORF">F11A5.3</name>
</gene>
<dbReference type="GO" id="GO:0000139">
    <property type="term" value="C:Golgi membrane"/>
    <property type="evidence" value="ECO:0000318"/>
    <property type="project" value="GO_Central"/>
</dbReference>
<dbReference type="FunCoup" id="O17788">
    <property type="interactions" value="11"/>
</dbReference>
<dbReference type="HOGENOM" id="CLU_041217_23_1_1"/>
<dbReference type="SMART" id="SM00174">
    <property type="entry name" value="RHO"/>
    <property type="match status" value="1"/>
</dbReference>
<comment type="similarity">
    <text evidence="1">Belongs to the small GTPase superfamily. Rab family.</text>
</comment>
<dbReference type="InterPro" id="IPR027417">
    <property type="entry name" value="P-loop_NTPase"/>
</dbReference>
<dbReference type="Pfam" id="PF00071">
    <property type="entry name" value="Ras"/>
    <property type="match status" value="1"/>
</dbReference>
<dbReference type="STRING" id="6239.F11A5.3.1"/>
<dbReference type="EMBL" id="BX284605">
    <property type="protein sequence ID" value="CAB07356.1"/>
    <property type="molecule type" value="Genomic_DNA"/>
</dbReference>
<dbReference type="Reactome" id="R-CEL-8873719">
    <property type="pathway name" value="RAB geranylgeranylation"/>
</dbReference>
<dbReference type="GO" id="GO:0016192">
    <property type="term" value="P:vesicle-mediated transport"/>
    <property type="evidence" value="ECO:0000318"/>
    <property type="project" value="GO_Central"/>
</dbReference>
<dbReference type="InterPro" id="IPR050209">
    <property type="entry name" value="Rab_GTPases_membrane_traffic"/>
</dbReference>
<dbReference type="PROSITE" id="PS51419">
    <property type="entry name" value="RAB"/>
    <property type="match status" value="1"/>
</dbReference>
<dbReference type="RefSeq" id="NP_507083.1">
    <property type="nucleotide sequence ID" value="NM_074682.1"/>
</dbReference>
<dbReference type="InParanoid" id="O17788"/>
<dbReference type="SMR" id="O17788"/>
<dbReference type="SMART" id="SM00173">
    <property type="entry name" value="RAS"/>
    <property type="match status" value="1"/>
</dbReference>
<proteinExistence type="inferred from homology"/>
<dbReference type="PRINTS" id="PR00449">
    <property type="entry name" value="RASTRNSFRMNG"/>
</dbReference>
<dbReference type="OrthoDB" id="9989112at2759"/>
<dbReference type="FunFam" id="3.40.50.300:FF:002698">
    <property type="entry name" value="Rab2b/ Small GTPase"/>
    <property type="match status" value="1"/>
</dbReference>
<evidence type="ECO:0000313" key="2">
    <source>
        <dbReference type="EMBL" id="CAB07356.1"/>
    </source>
</evidence>
<dbReference type="AlphaFoldDB" id="O17788"/>
<dbReference type="PIR" id="T20749">
    <property type="entry name" value="T20749"/>
</dbReference>
<organism evidence="2 3">
    <name type="scientific">Caenorhabditis elegans</name>
    <dbReference type="NCBI Taxonomy" id="6239"/>
    <lineage>
        <taxon>Eukaryota</taxon>
        <taxon>Metazoa</taxon>
        <taxon>Ecdysozoa</taxon>
        <taxon>Nematoda</taxon>
        <taxon>Chromadorea</taxon>
        <taxon>Rhabditida</taxon>
        <taxon>Rhabditina</taxon>
        <taxon>Rhabditomorpha</taxon>
        <taxon>Rhabditoidea</taxon>
        <taxon>Rhabditidae</taxon>
        <taxon>Peloderinae</taxon>
        <taxon>Caenorhabditis</taxon>
    </lineage>
</organism>
<dbReference type="Gene3D" id="3.40.50.300">
    <property type="entry name" value="P-loop containing nucleotide triphosphate hydrolases"/>
    <property type="match status" value="1"/>
</dbReference>
<dbReference type="PROSITE" id="PS51421">
    <property type="entry name" value="RAS"/>
    <property type="match status" value="1"/>
</dbReference>
<name>O17788_CAEEL</name>
<dbReference type="SMART" id="SM00176">
    <property type="entry name" value="RAN"/>
    <property type="match status" value="1"/>
</dbReference>
<evidence type="ECO:0000256" key="1">
    <source>
        <dbReference type="ARBA" id="ARBA00006270"/>
    </source>
</evidence>
<dbReference type="GO" id="GO:0005794">
    <property type="term" value="C:Golgi apparatus"/>
    <property type="evidence" value="ECO:0000318"/>
    <property type="project" value="GO_Central"/>
</dbReference>
<dbReference type="InterPro" id="IPR005225">
    <property type="entry name" value="Small_GTP-bd"/>
</dbReference>
<evidence type="ECO:0000313" key="3">
    <source>
        <dbReference type="Proteomes" id="UP000001940"/>
    </source>
</evidence>
<dbReference type="PANTHER" id="PTHR47979">
    <property type="entry name" value="DRAB11-RELATED"/>
    <property type="match status" value="1"/>
</dbReference>
<dbReference type="GO" id="GO:0003924">
    <property type="term" value="F:GTPase activity"/>
    <property type="evidence" value="ECO:0000318"/>
    <property type="project" value="GO_Central"/>
</dbReference>
<dbReference type="KEGG" id="cel:CELE_F11A5.3"/>
<dbReference type="PaxDb" id="6239-F11A5.3"/>
<dbReference type="NCBIfam" id="TIGR00231">
    <property type="entry name" value="small_GTP"/>
    <property type="match status" value="1"/>
</dbReference>
<dbReference type="WormBase" id="F11A5.3">
    <property type="protein sequence ID" value="CE15781"/>
    <property type="gene ID" value="WBGene00008671"/>
    <property type="gene designation" value="rabr-4"/>
</dbReference>